<dbReference type="InterPro" id="IPR003349">
    <property type="entry name" value="JmjN"/>
</dbReference>
<dbReference type="Pfam" id="PF21323">
    <property type="entry name" value="KDM5_C-hel"/>
    <property type="match status" value="1"/>
</dbReference>
<dbReference type="SMART" id="SM00501">
    <property type="entry name" value="BRIGHT"/>
    <property type="match status" value="1"/>
</dbReference>
<dbReference type="CDD" id="cd15515">
    <property type="entry name" value="PHD1_KDM5A_like"/>
    <property type="match status" value="1"/>
</dbReference>
<keyword evidence="12" id="KW-0560">Oxidoreductase</keyword>
<evidence type="ECO:0000256" key="11">
    <source>
        <dbReference type="ARBA" id="ARBA00022964"/>
    </source>
</evidence>
<dbReference type="Gene3D" id="2.60.120.650">
    <property type="entry name" value="Cupin"/>
    <property type="match status" value="2"/>
</dbReference>
<dbReference type="InterPro" id="IPR019786">
    <property type="entry name" value="Zinc_finger_PHD-type_CS"/>
</dbReference>
<dbReference type="InterPro" id="IPR036431">
    <property type="entry name" value="ARID_dom_sf"/>
</dbReference>
<evidence type="ECO:0000256" key="6">
    <source>
        <dbReference type="ARBA" id="ARBA00022723"/>
    </source>
</evidence>
<feature type="region of interest" description="Disordered" evidence="26">
    <location>
        <begin position="1249"/>
        <end position="1274"/>
    </location>
</feature>
<dbReference type="EC" id="1.14.11.67" evidence="4"/>
<name>A0A8C9RER8_SCLFO</name>
<dbReference type="CDD" id="cd15686">
    <property type="entry name" value="PHD3_KDM5A"/>
    <property type="match status" value="1"/>
</dbReference>
<dbReference type="PROSITE" id="PS51011">
    <property type="entry name" value="ARID"/>
    <property type="match status" value="1"/>
</dbReference>
<protein>
    <recommendedName>
        <fullName evidence="20">Lysine-specific demethylase 5A</fullName>
        <ecNumber evidence="4">1.14.11.67</ecNumber>
    </recommendedName>
    <alternativeName>
        <fullName evidence="24">Histone demethylase JARID1A</fullName>
    </alternativeName>
    <alternativeName>
        <fullName evidence="21">Jumonji/ARID domain-containing protein 1A</fullName>
    </alternativeName>
    <alternativeName>
        <fullName evidence="22">Retinoblastoma-binding protein 2</fullName>
    </alternativeName>
    <alternativeName>
        <fullName evidence="23">[histone H3]-trimethyl-L-lysine(4) demethylase 5A</fullName>
    </alternativeName>
</protein>
<evidence type="ECO:0000256" key="26">
    <source>
        <dbReference type="SAM" id="MobiDB-lite"/>
    </source>
</evidence>
<evidence type="ECO:0000256" key="10">
    <source>
        <dbReference type="ARBA" id="ARBA00022853"/>
    </source>
</evidence>
<evidence type="ECO:0000256" key="25">
    <source>
        <dbReference type="PROSITE-ProRule" id="PRU00146"/>
    </source>
</evidence>
<feature type="domain" description="PHD-type" evidence="27">
    <location>
        <begin position="1525"/>
        <end position="1579"/>
    </location>
</feature>
<reference evidence="31" key="2">
    <citation type="submission" date="2025-08" db="UniProtKB">
        <authorList>
            <consortium name="Ensembl"/>
        </authorList>
    </citation>
    <scope>IDENTIFICATION</scope>
</reference>
<dbReference type="Pfam" id="PF02373">
    <property type="entry name" value="JmjC"/>
    <property type="match status" value="1"/>
</dbReference>
<dbReference type="FunFam" id="2.60.120.650:FF:000035">
    <property type="entry name" value="PHD transcription factor Rum1"/>
    <property type="match status" value="1"/>
</dbReference>
<evidence type="ECO:0000256" key="24">
    <source>
        <dbReference type="ARBA" id="ARBA00083498"/>
    </source>
</evidence>
<evidence type="ECO:0000256" key="14">
    <source>
        <dbReference type="ARBA" id="ARBA00023015"/>
    </source>
</evidence>
<dbReference type="InterPro" id="IPR003347">
    <property type="entry name" value="JmjC_dom"/>
</dbReference>
<dbReference type="Pfam" id="PF00628">
    <property type="entry name" value="PHD"/>
    <property type="match status" value="2"/>
</dbReference>
<dbReference type="Pfam" id="PF02928">
    <property type="entry name" value="zf-C5HC2"/>
    <property type="match status" value="1"/>
</dbReference>
<evidence type="ECO:0000313" key="32">
    <source>
        <dbReference type="Proteomes" id="UP000694397"/>
    </source>
</evidence>
<dbReference type="Pfam" id="PF08429">
    <property type="entry name" value="PLU-1"/>
    <property type="match status" value="1"/>
</dbReference>
<reference evidence="31 32" key="1">
    <citation type="submission" date="2019-04" db="EMBL/GenBank/DDBJ databases">
        <authorList>
            <consortium name="Wellcome Sanger Institute Data Sharing"/>
        </authorList>
    </citation>
    <scope>NUCLEOTIDE SEQUENCE [LARGE SCALE GENOMIC DNA]</scope>
</reference>
<evidence type="ECO:0000256" key="22">
    <source>
        <dbReference type="ARBA" id="ARBA00080580"/>
    </source>
</evidence>
<dbReference type="FunFam" id="1.10.150.60:FF:000001">
    <property type="entry name" value="Putative lysine-specific demethylase 5b"/>
    <property type="match status" value="1"/>
</dbReference>
<evidence type="ECO:0000256" key="18">
    <source>
        <dbReference type="ARBA" id="ARBA00023242"/>
    </source>
</evidence>
<comment type="subcellular location">
    <subcellularLocation>
        <location evidence="2">Nucleus</location>
        <location evidence="2">Nucleolus</location>
    </subcellularLocation>
</comment>
<keyword evidence="10" id="KW-0156">Chromatin regulator</keyword>
<evidence type="ECO:0000256" key="12">
    <source>
        <dbReference type="ARBA" id="ARBA00023002"/>
    </source>
</evidence>
<evidence type="ECO:0000256" key="17">
    <source>
        <dbReference type="ARBA" id="ARBA00023163"/>
    </source>
</evidence>
<dbReference type="PROSITE" id="PS50016">
    <property type="entry name" value="ZF_PHD_2"/>
    <property type="match status" value="3"/>
</dbReference>
<dbReference type="InterPro" id="IPR047974">
    <property type="entry name" value="KDM5A_ARID"/>
</dbReference>
<evidence type="ECO:0000256" key="8">
    <source>
        <dbReference type="ARBA" id="ARBA00022771"/>
    </source>
</evidence>
<evidence type="ECO:0000256" key="23">
    <source>
        <dbReference type="ARBA" id="ARBA00083311"/>
    </source>
</evidence>
<dbReference type="Gene3D" id="3.30.40.10">
    <property type="entry name" value="Zinc/RING finger domain, C3HC4 (zinc finger)"/>
    <property type="match status" value="2"/>
</dbReference>
<keyword evidence="9" id="KW-0862">Zinc</keyword>
<feature type="domain" description="PHD-type" evidence="27">
    <location>
        <begin position="227"/>
        <end position="277"/>
    </location>
</feature>
<evidence type="ECO:0000256" key="3">
    <source>
        <dbReference type="ARBA" id="ARBA00006801"/>
    </source>
</evidence>
<dbReference type="SMART" id="SM00545">
    <property type="entry name" value="JmjN"/>
    <property type="match status" value="1"/>
</dbReference>
<evidence type="ECO:0000256" key="15">
    <source>
        <dbReference type="ARBA" id="ARBA00023108"/>
    </source>
</evidence>
<keyword evidence="6" id="KW-0479">Metal-binding</keyword>
<comment type="catalytic activity">
    <reaction evidence="19">
        <text>N(6),N(6),N(6)-trimethyl-L-lysyl(4)-[histone H3] + 3 2-oxoglutarate + 3 O2 = L-lysyl(4)-[histone H3] + 3 formaldehyde + 3 succinate + 3 CO2</text>
        <dbReference type="Rhea" id="RHEA:60208"/>
        <dbReference type="Rhea" id="RHEA-COMP:15537"/>
        <dbReference type="Rhea" id="RHEA-COMP:15547"/>
        <dbReference type="ChEBI" id="CHEBI:15379"/>
        <dbReference type="ChEBI" id="CHEBI:16526"/>
        <dbReference type="ChEBI" id="CHEBI:16810"/>
        <dbReference type="ChEBI" id="CHEBI:16842"/>
        <dbReference type="ChEBI" id="CHEBI:29969"/>
        <dbReference type="ChEBI" id="CHEBI:30031"/>
        <dbReference type="ChEBI" id="CHEBI:61961"/>
        <dbReference type="EC" id="1.14.11.67"/>
    </reaction>
</comment>
<dbReference type="GO" id="GO:0034647">
    <property type="term" value="F:histone H3K4me/H3K4me2/H3K4me3 demethylase activity"/>
    <property type="evidence" value="ECO:0007669"/>
    <property type="project" value="UniProtKB-EC"/>
</dbReference>
<keyword evidence="32" id="KW-1185">Reference proteome</keyword>
<dbReference type="Gene3D" id="1.10.150.60">
    <property type="entry name" value="ARID DNA-binding domain"/>
    <property type="match status" value="1"/>
</dbReference>
<dbReference type="Ensembl" id="ENSSFOT00015010849.2">
    <property type="protein sequence ID" value="ENSSFOP00015010702.2"/>
    <property type="gene ID" value="ENSSFOG00015006880.2"/>
</dbReference>
<feature type="domain" description="JmjC" evidence="30">
    <location>
        <begin position="371"/>
        <end position="537"/>
    </location>
</feature>
<dbReference type="CDD" id="cd15606">
    <property type="entry name" value="PHD2_KDM5A"/>
    <property type="match status" value="1"/>
</dbReference>
<dbReference type="SMART" id="SM01014">
    <property type="entry name" value="ARID"/>
    <property type="match status" value="1"/>
</dbReference>
<keyword evidence="11" id="KW-0223">Dioxygenase</keyword>
<dbReference type="InterPro" id="IPR011011">
    <property type="entry name" value="Znf_FYVE_PHD"/>
</dbReference>
<dbReference type="GO" id="GO:0000785">
    <property type="term" value="C:chromatin"/>
    <property type="evidence" value="ECO:0007669"/>
    <property type="project" value="TreeGrafter"/>
</dbReference>
<gene>
    <name evidence="31" type="primary">KDM5A</name>
</gene>
<dbReference type="InterPro" id="IPR019787">
    <property type="entry name" value="Znf_PHD-finger"/>
</dbReference>
<dbReference type="InterPro" id="IPR013083">
    <property type="entry name" value="Znf_RING/FYVE/PHD"/>
</dbReference>
<proteinExistence type="inferred from homology"/>
<evidence type="ECO:0000313" key="31">
    <source>
        <dbReference type="Ensembl" id="ENSSFOP00015010702.2"/>
    </source>
</evidence>
<feature type="region of interest" description="Disordered" evidence="26">
    <location>
        <begin position="1334"/>
        <end position="1357"/>
    </location>
</feature>
<evidence type="ECO:0000259" key="27">
    <source>
        <dbReference type="PROSITE" id="PS50016"/>
    </source>
</evidence>
<dbReference type="InterPro" id="IPR001606">
    <property type="entry name" value="ARID_dom"/>
</dbReference>
<feature type="compositionally biased region" description="Polar residues" evidence="26">
    <location>
        <begin position="1595"/>
        <end position="1611"/>
    </location>
</feature>
<feature type="domain" description="PHD-type" evidence="27">
    <location>
        <begin position="1093"/>
        <end position="1150"/>
    </location>
</feature>
<evidence type="ECO:0000256" key="19">
    <source>
        <dbReference type="ARBA" id="ARBA00048734"/>
    </source>
</evidence>
<dbReference type="GO" id="GO:0003677">
    <property type="term" value="F:DNA binding"/>
    <property type="evidence" value="ECO:0007669"/>
    <property type="project" value="InterPro"/>
</dbReference>
<organism evidence="31 32">
    <name type="scientific">Scleropages formosus</name>
    <name type="common">Asian bonytongue</name>
    <name type="synonym">Osteoglossum formosum</name>
    <dbReference type="NCBI Taxonomy" id="113540"/>
    <lineage>
        <taxon>Eukaryota</taxon>
        <taxon>Metazoa</taxon>
        <taxon>Chordata</taxon>
        <taxon>Craniata</taxon>
        <taxon>Vertebrata</taxon>
        <taxon>Euteleostomi</taxon>
        <taxon>Actinopterygii</taxon>
        <taxon>Neopterygii</taxon>
        <taxon>Teleostei</taxon>
        <taxon>Osteoglossocephala</taxon>
        <taxon>Osteoglossomorpha</taxon>
        <taxon>Osteoglossiformes</taxon>
        <taxon>Osteoglossidae</taxon>
        <taxon>Scleropages</taxon>
    </lineage>
</organism>
<dbReference type="SUPFAM" id="SSF57903">
    <property type="entry name" value="FYVE/PHD zinc finger"/>
    <property type="match status" value="3"/>
</dbReference>
<dbReference type="InterPro" id="IPR048615">
    <property type="entry name" value="KDM5_C-hel"/>
</dbReference>
<accession>A0A8C9RER8</accession>
<evidence type="ECO:0000256" key="5">
    <source>
        <dbReference type="ARBA" id="ARBA00022473"/>
    </source>
</evidence>
<keyword evidence="18" id="KW-0539">Nucleus</keyword>
<dbReference type="InterPro" id="IPR001965">
    <property type="entry name" value="Znf_PHD"/>
</dbReference>
<dbReference type="GO" id="GO:0008270">
    <property type="term" value="F:zinc ion binding"/>
    <property type="evidence" value="ECO:0007669"/>
    <property type="project" value="UniProtKB-KW"/>
</dbReference>
<feature type="region of interest" description="Disordered" evidence="26">
    <location>
        <begin position="1579"/>
        <end position="1611"/>
    </location>
</feature>
<dbReference type="Pfam" id="PF01388">
    <property type="entry name" value="ARID"/>
    <property type="match status" value="1"/>
</dbReference>
<dbReference type="InterPro" id="IPR013637">
    <property type="entry name" value="Lys_sp_deMease-like_dom"/>
</dbReference>
<comment type="cofactor">
    <cofactor evidence="1">
        <name>Fe(2+)</name>
        <dbReference type="ChEBI" id="CHEBI:29033"/>
    </cofactor>
</comment>
<dbReference type="PROSITE" id="PS51184">
    <property type="entry name" value="JMJC"/>
    <property type="match status" value="1"/>
</dbReference>
<comment type="similarity">
    <text evidence="3">Belongs to the JARID1 histone demethylase family.</text>
</comment>
<keyword evidence="8 25" id="KW-0863">Zinc-finger</keyword>
<evidence type="ECO:0000256" key="20">
    <source>
        <dbReference type="ARBA" id="ARBA00069202"/>
    </source>
</evidence>
<reference evidence="31" key="3">
    <citation type="submission" date="2025-09" db="UniProtKB">
        <authorList>
            <consortium name="Ensembl"/>
        </authorList>
    </citation>
    <scope>IDENTIFICATION</scope>
</reference>
<dbReference type="FunFam" id="3.30.40.10:FF:000023">
    <property type="entry name" value="Lysine (K)-specific demethylase 5A"/>
    <property type="match status" value="1"/>
</dbReference>
<feature type="domain" description="JmjN" evidence="29">
    <location>
        <begin position="13"/>
        <end position="54"/>
    </location>
</feature>
<dbReference type="GeneTree" id="ENSGT00940000157170"/>
<dbReference type="PROSITE" id="PS01359">
    <property type="entry name" value="ZF_PHD_1"/>
    <property type="match status" value="2"/>
</dbReference>
<evidence type="ECO:0000256" key="4">
    <source>
        <dbReference type="ARBA" id="ARBA00012902"/>
    </source>
</evidence>
<keyword evidence="17" id="KW-0804">Transcription</keyword>
<dbReference type="InterPro" id="IPR047970">
    <property type="entry name" value="KDM5A_PHD2"/>
</dbReference>
<evidence type="ECO:0000259" key="29">
    <source>
        <dbReference type="PROSITE" id="PS51183"/>
    </source>
</evidence>
<dbReference type="PANTHER" id="PTHR10694:SF17">
    <property type="entry name" value="LYSINE-SPECIFIC DEMETHYLASE 5A"/>
    <property type="match status" value="1"/>
</dbReference>
<dbReference type="SMART" id="SM00558">
    <property type="entry name" value="JmjC"/>
    <property type="match status" value="1"/>
</dbReference>
<dbReference type="SMART" id="SM00249">
    <property type="entry name" value="PHD"/>
    <property type="match status" value="3"/>
</dbReference>
<keyword evidence="13" id="KW-0408">Iron</keyword>
<keyword evidence="15" id="KW-0090">Biological rhythms</keyword>
<feature type="compositionally biased region" description="Acidic residues" evidence="26">
    <location>
        <begin position="1264"/>
        <end position="1274"/>
    </location>
</feature>
<dbReference type="Pfam" id="PF02375">
    <property type="entry name" value="JmjN"/>
    <property type="match status" value="1"/>
</dbReference>
<evidence type="ECO:0000259" key="30">
    <source>
        <dbReference type="PROSITE" id="PS51184"/>
    </source>
</evidence>
<dbReference type="Proteomes" id="UP000694397">
    <property type="component" value="Chromosome 2"/>
</dbReference>
<evidence type="ECO:0000256" key="2">
    <source>
        <dbReference type="ARBA" id="ARBA00004604"/>
    </source>
</evidence>
<dbReference type="InterPro" id="IPR004198">
    <property type="entry name" value="Znf_C5HC2"/>
</dbReference>
<feature type="compositionally biased region" description="Polar residues" evidence="26">
    <location>
        <begin position="1334"/>
        <end position="1344"/>
    </location>
</feature>
<feature type="region of interest" description="Disordered" evidence="26">
    <location>
        <begin position="1432"/>
        <end position="1462"/>
    </location>
</feature>
<evidence type="ECO:0000256" key="7">
    <source>
        <dbReference type="ARBA" id="ARBA00022737"/>
    </source>
</evidence>
<sequence>MSAFAEFVPPPECPVFEPSWEDFSDPLGFINKIRPIAEKTGICKIRPPEDWQPPFACDVRNFRFTPRVQRLNELEALTRVKLNFLDEIAKFWELQGSWLRFPHVERKILDLYLLSKIVSEEGGFDVVCKEKRWSKVASRMGFPPGKGTGSLLRSHFERILYPYELFQSGATLTVSPALIRVTSHLTNVRLLTGELRCIRRDNKELKSLQIFGGSPKMVGLEIVPIDLYICLACGRGDEEDRLLLCDGCDDSYHTFCLVPPLQDVPKGDWRCPKCVAEECSKPREAFGFEQAVREYTLQSFGEMADHFKSDYFNMPVHMVPTELVEKEFWRLVSSIEEDVIVEYGADISSKDVGSGFPVRDGKRKLLPDEEEYANSGWNLNNMPVLEQSVLTHINVDISGMKVPWLYVGMCFSSFCWHIEDHWSYSINFLHWGEPKTWYGVPAHAAEKLEDVMKKLAPELFDSQPDLLHQLVTIMNPNVLMEHGVPVYRTNQCAGEFVVTFPRAYHSGFNQGYNFAEAVNFCTADWLPIGRQCVAHYRRLQRYCVFSHEELLCKMAADPESLDVELAAAVFREMGEMVEEESRLRQAVQQMGILSLEQEVFELVPDDERQCHQCKTTCFLSALTCPCNPERLVCLHHVSELCDCPVTNKCLRYRYAMDEFPAMLHGVKLRAQSYDTWAKRVTEALSADHKNKKDLIELKVLLEDAEDRKYPENNLFRHLREMVKEAETCSSVAQLLLSHKQKHRHRPESSRARSKLTLEELKAFVDQLFRLPCIISQAQQAKELLENVEDFHERAQAALADVTPDSSKLQALLDLGAGLDVELPELPRLKQELQQARWLDEVRVALGEPQRVTLELMKRLIDSGVGLAPHHAVEKAMAELQEVLTVSERWEDKARTCLQARPRHSMTTLESIVMEARNIPAYLPNVLALRDALQKAKEWTAKVEAIQNGSTYAYLEQLESLLARGRSIPVRLDPLPQVESQVASARAWRERTARTFLKKNSTYTLLQVLSPRVDIGVYGNSKSKRKRVKELLEKDRGLELEGLSDLEESLEEARDPAAVVAAFKIKEQKEIEAIHSLRAANLAKMAMADRIEEVKFCLCRKTASGFMLQCELCKDWFHGACVPLPKMGSQKKGLGWQSKEAKFLCPLCQRSRRPRLETILSLLVSLQKLPVRLPEGEALQCLTERAMSWQDRARQALATDELSSALAKLSVLSQRMVEQAAREKTEKIINAELQKAAANPDLQGHIQTFQQAGFSRSTSPRQSVEYDDEETDSDEDIRETYGYDMKRTFKITKNLMKPYLFCDEEIPVKSEEVVSHMWPATPSFCAEHAYSSASKTCTQNSTTPRKQPRKTPLVPRSLEPPVLELSPAAKAQLEELMMVGDLLEVSLDETQHIWRILQATHPPSEERFLQVMEVGMSTTSRKRKLEKAEQHLLLATGESRPKSKELKKADGKPKRKKLKLSPDKSKELKQLAKRLAKEEKERKRKERAAVKAEAAKEVLEKKREKKVLDIPSKYDWSGAEDSNDENAVCAAKNCQRPCKDKVDWVQCDGGCDEWFHQVCVGVSCEMAENEDYICSACSRKAGSGQAPPPLTLHGLSATSQLHLQDSKQTSLS</sequence>
<dbReference type="GO" id="GO:0048511">
    <property type="term" value="P:rhythmic process"/>
    <property type="evidence" value="ECO:0007669"/>
    <property type="project" value="UniProtKB-KW"/>
</dbReference>
<keyword evidence="16" id="KW-0010">Activator</keyword>
<dbReference type="FunFam" id="3.30.40.10:FF:000368">
    <property type="entry name" value="Lysine demethylase 5A"/>
    <property type="match status" value="1"/>
</dbReference>
<dbReference type="InterPro" id="IPR047972">
    <property type="entry name" value="KDM5A_PHD3"/>
</dbReference>
<feature type="compositionally biased region" description="Polar residues" evidence="26">
    <location>
        <begin position="1249"/>
        <end position="1261"/>
    </location>
</feature>
<dbReference type="CDD" id="cd16873">
    <property type="entry name" value="ARID_KDM5A"/>
    <property type="match status" value="1"/>
</dbReference>
<dbReference type="PANTHER" id="PTHR10694">
    <property type="entry name" value="LYSINE-SPECIFIC DEMETHYLASE"/>
    <property type="match status" value="1"/>
</dbReference>
<evidence type="ECO:0000256" key="9">
    <source>
        <dbReference type="ARBA" id="ARBA00022833"/>
    </source>
</evidence>
<dbReference type="SUPFAM" id="SSF51197">
    <property type="entry name" value="Clavaminate synthase-like"/>
    <property type="match status" value="1"/>
</dbReference>
<evidence type="ECO:0000256" key="16">
    <source>
        <dbReference type="ARBA" id="ARBA00023159"/>
    </source>
</evidence>
<evidence type="ECO:0000256" key="21">
    <source>
        <dbReference type="ARBA" id="ARBA00076093"/>
    </source>
</evidence>
<evidence type="ECO:0000256" key="13">
    <source>
        <dbReference type="ARBA" id="ARBA00023004"/>
    </source>
</evidence>
<dbReference type="GO" id="GO:0005730">
    <property type="term" value="C:nucleolus"/>
    <property type="evidence" value="ECO:0007669"/>
    <property type="project" value="UniProtKB-SubCell"/>
</dbReference>
<dbReference type="PROSITE" id="PS51183">
    <property type="entry name" value="JMJN"/>
    <property type="match status" value="1"/>
</dbReference>
<evidence type="ECO:0000256" key="1">
    <source>
        <dbReference type="ARBA" id="ARBA00001954"/>
    </source>
</evidence>
<keyword evidence="14" id="KW-0805">Transcription regulation</keyword>
<dbReference type="GO" id="GO:0005654">
    <property type="term" value="C:nucleoplasm"/>
    <property type="evidence" value="ECO:0007669"/>
    <property type="project" value="UniProtKB-ARBA"/>
</dbReference>
<evidence type="ECO:0000259" key="28">
    <source>
        <dbReference type="PROSITE" id="PS51011"/>
    </source>
</evidence>
<keyword evidence="7" id="KW-0677">Repeat</keyword>
<dbReference type="SUPFAM" id="SSF46774">
    <property type="entry name" value="ARID-like"/>
    <property type="match status" value="1"/>
</dbReference>
<dbReference type="FunFam" id="2.60.120.650:FF:000001">
    <property type="entry name" value="Putative lysine-specific demethylase 5b"/>
    <property type="match status" value="1"/>
</dbReference>
<feature type="domain" description="ARID" evidence="28">
    <location>
        <begin position="78"/>
        <end position="168"/>
    </location>
</feature>
<dbReference type="GO" id="GO:0045893">
    <property type="term" value="P:positive regulation of DNA-templated transcription"/>
    <property type="evidence" value="ECO:0007669"/>
    <property type="project" value="UniProtKB-ARBA"/>
</dbReference>
<keyword evidence="5" id="KW-0217">Developmental protein</keyword>
<feature type="compositionally biased region" description="Basic and acidic residues" evidence="26">
    <location>
        <begin position="1438"/>
        <end position="1451"/>
    </location>
</feature>